<accession>A0A424YEU8</accession>
<keyword evidence="5 6" id="KW-0472">Membrane</keyword>
<dbReference type="InterPro" id="IPR003339">
    <property type="entry name" value="ABC/ECF_trnsptr_transmembrane"/>
</dbReference>
<proteinExistence type="predicted"/>
<comment type="subcellular location">
    <subcellularLocation>
        <location evidence="1">Membrane</location>
        <topology evidence="1">Multi-pass membrane protein</topology>
    </subcellularLocation>
</comment>
<feature type="transmembrane region" description="Helical" evidence="6">
    <location>
        <begin position="124"/>
        <end position="143"/>
    </location>
</feature>
<sequence>MNLSYLDYLSTHGNSVLHRSSTLSKGLMVTLLITVIIISPSLPFLILIFLTINLLFFLARLPLLKFLHLLFYPFFFALVFALGGLGGGLTPPVIVLKAVNTAALLILFLSTTPYYKIFGLLSRFLPGILVDILFISYRSFFLLSTQMNNLTTALKLRGGIRKGKILSNLKNIAWALGVNLLNSLEINNRFYQVLLLRGSTRGFKEKEGREKPFGASCDLVPLLIGTGALLLLWSWPHL</sequence>
<evidence type="ECO:0008006" key="9">
    <source>
        <dbReference type="Google" id="ProtNLM"/>
    </source>
</evidence>
<evidence type="ECO:0000313" key="7">
    <source>
        <dbReference type="EMBL" id="RQD76112.1"/>
    </source>
</evidence>
<dbReference type="CDD" id="cd16914">
    <property type="entry name" value="EcfT"/>
    <property type="match status" value="1"/>
</dbReference>
<evidence type="ECO:0000256" key="6">
    <source>
        <dbReference type="SAM" id="Phobius"/>
    </source>
</evidence>
<feature type="transmembrane region" description="Helical" evidence="6">
    <location>
        <begin position="212"/>
        <end position="235"/>
    </location>
</feature>
<organism evidence="7 8">
    <name type="scientific">Candidatus Syntrophonatronum acetioxidans</name>
    <dbReference type="NCBI Taxonomy" id="1795816"/>
    <lineage>
        <taxon>Bacteria</taxon>
        <taxon>Bacillati</taxon>
        <taxon>Bacillota</taxon>
        <taxon>Clostridia</taxon>
        <taxon>Eubacteriales</taxon>
        <taxon>Syntrophomonadaceae</taxon>
        <taxon>Candidatus Syntrophonatronum</taxon>
    </lineage>
</organism>
<gene>
    <name evidence="7" type="ORF">D5R97_05075</name>
</gene>
<dbReference type="Pfam" id="PF02361">
    <property type="entry name" value="CbiQ"/>
    <property type="match status" value="1"/>
</dbReference>
<protein>
    <recommendedName>
        <fullName evidence="9">Cobalt ECF transporter T component CbiQ</fullName>
    </recommendedName>
</protein>
<comment type="caution">
    <text evidence="7">The sequence shown here is derived from an EMBL/GenBank/DDBJ whole genome shotgun (WGS) entry which is preliminary data.</text>
</comment>
<evidence type="ECO:0000256" key="2">
    <source>
        <dbReference type="ARBA" id="ARBA00022475"/>
    </source>
</evidence>
<evidence type="ECO:0000256" key="4">
    <source>
        <dbReference type="ARBA" id="ARBA00022989"/>
    </source>
</evidence>
<keyword evidence="4 6" id="KW-1133">Transmembrane helix</keyword>
<dbReference type="EMBL" id="QZAA01000131">
    <property type="protein sequence ID" value="RQD76112.1"/>
    <property type="molecule type" value="Genomic_DNA"/>
</dbReference>
<dbReference type="InterPro" id="IPR051611">
    <property type="entry name" value="ECF_transporter_component"/>
</dbReference>
<dbReference type="AlphaFoldDB" id="A0A424YEU8"/>
<keyword evidence="3 6" id="KW-0812">Transmembrane</keyword>
<dbReference type="PANTHER" id="PTHR34857">
    <property type="entry name" value="SLL0384 PROTEIN"/>
    <property type="match status" value="1"/>
</dbReference>
<dbReference type="GO" id="GO:0005886">
    <property type="term" value="C:plasma membrane"/>
    <property type="evidence" value="ECO:0007669"/>
    <property type="project" value="UniProtKB-ARBA"/>
</dbReference>
<reference evidence="7 8" key="1">
    <citation type="submission" date="2018-08" db="EMBL/GenBank/DDBJ databases">
        <title>The metabolism and importance of syntrophic acetate oxidation coupled to methane or sulfide production in haloalkaline environments.</title>
        <authorList>
            <person name="Timmers P.H.A."/>
            <person name="Vavourakis C.D."/>
            <person name="Sorokin D.Y."/>
            <person name="Sinninghe Damste J.S."/>
            <person name="Muyzer G."/>
            <person name="Stams A.J.M."/>
            <person name="Plugge C.M."/>
        </authorList>
    </citation>
    <scope>NUCLEOTIDE SEQUENCE [LARGE SCALE GENOMIC DNA]</scope>
    <source>
        <strain evidence="7">MSAO_Bac1</strain>
    </source>
</reference>
<keyword evidence="2" id="KW-1003">Cell membrane</keyword>
<name>A0A424YEU8_9FIRM</name>
<feature type="transmembrane region" description="Helical" evidence="6">
    <location>
        <begin position="94"/>
        <end position="112"/>
    </location>
</feature>
<evidence type="ECO:0000313" key="8">
    <source>
        <dbReference type="Proteomes" id="UP000285138"/>
    </source>
</evidence>
<evidence type="ECO:0000256" key="5">
    <source>
        <dbReference type="ARBA" id="ARBA00023136"/>
    </source>
</evidence>
<evidence type="ECO:0000256" key="1">
    <source>
        <dbReference type="ARBA" id="ARBA00004141"/>
    </source>
</evidence>
<dbReference type="Proteomes" id="UP000285138">
    <property type="component" value="Unassembled WGS sequence"/>
</dbReference>
<dbReference type="PANTHER" id="PTHR34857:SF2">
    <property type="entry name" value="SLL0384 PROTEIN"/>
    <property type="match status" value="1"/>
</dbReference>
<evidence type="ECO:0000256" key="3">
    <source>
        <dbReference type="ARBA" id="ARBA00022692"/>
    </source>
</evidence>
<feature type="transmembrane region" description="Helical" evidence="6">
    <location>
        <begin position="69"/>
        <end position="88"/>
    </location>
</feature>
<feature type="transmembrane region" description="Helical" evidence="6">
    <location>
        <begin position="27"/>
        <end position="57"/>
    </location>
</feature>